<dbReference type="SMART" id="SM00421">
    <property type="entry name" value="HTH_LUXR"/>
    <property type="match status" value="1"/>
</dbReference>
<dbReference type="Gene3D" id="1.10.10.10">
    <property type="entry name" value="Winged helix-like DNA-binding domain superfamily/Winged helix DNA-binding domain"/>
    <property type="match status" value="1"/>
</dbReference>
<dbReference type="EMBL" id="LPWA01000142">
    <property type="protein sequence ID" value="KUM24264.1"/>
    <property type="molecule type" value="Genomic_DNA"/>
</dbReference>
<gene>
    <name evidence="2" type="ORF">AU467_06800</name>
</gene>
<evidence type="ECO:0000313" key="3">
    <source>
        <dbReference type="Proteomes" id="UP000053176"/>
    </source>
</evidence>
<dbReference type="Proteomes" id="UP000053176">
    <property type="component" value="Unassembled WGS sequence"/>
</dbReference>
<feature type="domain" description="HTH luxR-type" evidence="1">
    <location>
        <begin position="301"/>
        <end position="358"/>
    </location>
</feature>
<evidence type="ECO:0000313" key="2">
    <source>
        <dbReference type="EMBL" id="KUM24264.1"/>
    </source>
</evidence>
<name>A0A101KNT9_RHILI</name>
<dbReference type="GO" id="GO:0003677">
    <property type="term" value="F:DNA binding"/>
    <property type="evidence" value="ECO:0007669"/>
    <property type="project" value="InterPro"/>
</dbReference>
<dbReference type="SUPFAM" id="SSF46894">
    <property type="entry name" value="C-terminal effector domain of the bipartite response regulators"/>
    <property type="match status" value="1"/>
</dbReference>
<dbReference type="InterPro" id="IPR000792">
    <property type="entry name" value="Tscrpt_reg_LuxR_C"/>
</dbReference>
<sequence length="366" mass="40584">MMQAGLYADYLIDLIYAAVLEEASWSDFLSELSKSIPDGRSLLFYHDAVTGHGTWELNHGLDDATVRNYSDYYCRINPWMAKAAVRKIGLGVVAEQMLSAADFRKTEFYNDFFRPIGEESAVGLTIVREEGRSFLLSTLTSRSDPERNKPVADQLTAMAPHLRRAFRRYRVGTNRSQIAEIGSSIFDAIDVGLLIVGEGAAVKSVSECGSQIIETGNCVCRTPLGRIKICSPEADAMLRRMLDRTFVGPKAWSSVVNAVKLTFIQIRKDRFSAYFEGPTVVVLLEPFNKNRAVNLSHLRSCFGLTAAEAGLARHISSGRKLESIADELGIRYETARNHLKSVFAKTQTHRQSELVALLAKLANGPL</sequence>
<reference evidence="2 3" key="1">
    <citation type="submission" date="2015-12" db="EMBL/GenBank/DDBJ databases">
        <title>Draft genome sequence of Mesorhizobium sp. UFLA 01-765, a multitolerant efficient symbiont and plant-growth promoting strain isolated from Zn-mining soil using Leucaena leucocephala as a trap plant.</title>
        <authorList>
            <person name="Rangel W.M."/>
            <person name="Thijs S."/>
            <person name="Longatti S.M."/>
            <person name="Moreira F.M."/>
            <person name="Weyens N."/>
            <person name="Vangronsveld J."/>
            <person name="Van Hamme J.D."/>
            <person name="Bottos E.M."/>
            <person name="Rineau F."/>
        </authorList>
    </citation>
    <scope>NUCLEOTIDE SEQUENCE [LARGE SCALE GENOMIC DNA]</scope>
    <source>
        <strain evidence="2 3">UFLA 01-765</strain>
    </source>
</reference>
<dbReference type="InterPro" id="IPR016032">
    <property type="entry name" value="Sig_transdc_resp-reg_C-effctor"/>
</dbReference>
<dbReference type="AlphaFoldDB" id="A0A101KNT9"/>
<comment type="caution">
    <text evidence="2">The sequence shown here is derived from an EMBL/GenBank/DDBJ whole genome shotgun (WGS) entry which is preliminary data.</text>
</comment>
<proteinExistence type="predicted"/>
<accession>A0A101KNT9</accession>
<protein>
    <recommendedName>
        <fullName evidence="1">HTH luxR-type domain-containing protein</fullName>
    </recommendedName>
</protein>
<organism evidence="2 3">
    <name type="scientific">Rhizobium loti</name>
    <name type="common">Mesorhizobium loti</name>
    <dbReference type="NCBI Taxonomy" id="381"/>
    <lineage>
        <taxon>Bacteria</taxon>
        <taxon>Pseudomonadati</taxon>
        <taxon>Pseudomonadota</taxon>
        <taxon>Alphaproteobacteria</taxon>
        <taxon>Hyphomicrobiales</taxon>
        <taxon>Phyllobacteriaceae</taxon>
        <taxon>Mesorhizobium</taxon>
    </lineage>
</organism>
<dbReference type="OrthoDB" id="4457864at2"/>
<evidence type="ECO:0000259" key="1">
    <source>
        <dbReference type="SMART" id="SM00421"/>
    </source>
</evidence>
<dbReference type="GO" id="GO:0006355">
    <property type="term" value="P:regulation of DNA-templated transcription"/>
    <property type="evidence" value="ECO:0007669"/>
    <property type="project" value="InterPro"/>
</dbReference>
<dbReference type="InterPro" id="IPR036388">
    <property type="entry name" value="WH-like_DNA-bd_sf"/>
</dbReference>